<accession>A0A8C3HJ34</accession>
<dbReference type="Ensembl" id="ENSCPBT00000022381.1">
    <property type="protein sequence ID" value="ENSCPBP00000018984.1"/>
    <property type="gene ID" value="ENSCPBG00000013765.1"/>
</dbReference>
<evidence type="ECO:0008006" key="4">
    <source>
        <dbReference type="Google" id="ProtNLM"/>
    </source>
</evidence>
<dbReference type="Gene3D" id="1.20.1250.10">
    <property type="match status" value="1"/>
</dbReference>
<keyword evidence="1" id="KW-0732">Signal</keyword>
<name>A0A8C3HJ34_CHRPI</name>
<protein>
    <recommendedName>
        <fullName evidence="4">Eosinophil differentiation factor</fullName>
    </recommendedName>
</protein>
<evidence type="ECO:0000256" key="1">
    <source>
        <dbReference type="SAM" id="SignalP"/>
    </source>
</evidence>
<reference evidence="2" key="2">
    <citation type="submission" date="2025-09" db="UniProtKB">
        <authorList>
            <consortium name="Ensembl"/>
        </authorList>
    </citation>
    <scope>IDENTIFICATION</scope>
</reference>
<dbReference type="AlphaFoldDB" id="A0A8C3HJ34"/>
<proteinExistence type="predicted"/>
<dbReference type="InterPro" id="IPR009079">
    <property type="entry name" value="4_helix_cytokine-like_core"/>
</dbReference>
<organism evidence="2 3">
    <name type="scientific">Chrysemys picta bellii</name>
    <name type="common">Western painted turtle</name>
    <name type="synonym">Emys bellii</name>
    <dbReference type="NCBI Taxonomy" id="8478"/>
    <lineage>
        <taxon>Eukaryota</taxon>
        <taxon>Metazoa</taxon>
        <taxon>Chordata</taxon>
        <taxon>Craniata</taxon>
        <taxon>Vertebrata</taxon>
        <taxon>Euteleostomi</taxon>
        <taxon>Archelosauria</taxon>
        <taxon>Testudinata</taxon>
        <taxon>Testudines</taxon>
        <taxon>Cryptodira</taxon>
        <taxon>Durocryptodira</taxon>
        <taxon>Testudinoidea</taxon>
        <taxon>Emydidae</taxon>
        <taxon>Chrysemys</taxon>
    </lineage>
</organism>
<evidence type="ECO:0000313" key="3">
    <source>
        <dbReference type="Proteomes" id="UP000694380"/>
    </source>
</evidence>
<evidence type="ECO:0000313" key="2">
    <source>
        <dbReference type="Ensembl" id="ENSCPBP00000018984.1"/>
    </source>
</evidence>
<feature type="signal peptide" evidence="1">
    <location>
        <begin position="1"/>
        <end position="18"/>
    </location>
</feature>
<dbReference type="Proteomes" id="UP000694380">
    <property type="component" value="Unplaced"/>
</dbReference>
<sequence>MTLNVYFLLLALSVYAAADKIMIAREILISTKNIKHVMKDDQIVDCASTIIDGIEYLEKQPEMGKFSTFFLNFKMLKPSLQKNMKTQVARCDTENVTVSKFINKLEHLIRTQFLRANH</sequence>
<reference evidence="2" key="1">
    <citation type="submission" date="2025-08" db="UniProtKB">
        <authorList>
            <consortium name="Ensembl"/>
        </authorList>
    </citation>
    <scope>IDENTIFICATION</scope>
</reference>
<dbReference type="SUPFAM" id="SSF47266">
    <property type="entry name" value="4-helical cytokines"/>
    <property type="match status" value="1"/>
</dbReference>
<feature type="chain" id="PRO_5034372640" description="Eosinophil differentiation factor" evidence="1">
    <location>
        <begin position="19"/>
        <end position="118"/>
    </location>
</feature>
<keyword evidence="3" id="KW-1185">Reference proteome</keyword>